<keyword evidence="2" id="KW-1185">Reference proteome</keyword>
<evidence type="ECO:0000313" key="2">
    <source>
        <dbReference type="Proteomes" id="UP000315295"/>
    </source>
</evidence>
<accession>A0A540M678</accession>
<organism evidence="1 2">
    <name type="scientific">Malus baccata</name>
    <name type="common">Siberian crab apple</name>
    <name type="synonym">Pyrus baccata</name>
    <dbReference type="NCBI Taxonomy" id="106549"/>
    <lineage>
        <taxon>Eukaryota</taxon>
        <taxon>Viridiplantae</taxon>
        <taxon>Streptophyta</taxon>
        <taxon>Embryophyta</taxon>
        <taxon>Tracheophyta</taxon>
        <taxon>Spermatophyta</taxon>
        <taxon>Magnoliopsida</taxon>
        <taxon>eudicotyledons</taxon>
        <taxon>Gunneridae</taxon>
        <taxon>Pentapetalae</taxon>
        <taxon>rosids</taxon>
        <taxon>fabids</taxon>
        <taxon>Rosales</taxon>
        <taxon>Rosaceae</taxon>
        <taxon>Amygdaloideae</taxon>
        <taxon>Maleae</taxon>
        <taxon>Malus</taxon>
    </lineage>
</organism>
<reference evidence="1 2" key="1">
    <citation type="journal article" date="2019" name="G3 (Bethesda)">
        <title>Sequencing of a Wild Apple (Malus baccata) Genome Unravels the Differences Between Cultivated and Wild Apple Species Regarding Disease Resistance and Cold Tolerance.</title>
        <authorList>
            <person name="Chen X."/>
        </authorList>
    </citation>
    <scope>NUCLEOTIDE SEQUENCE [LARGE SCALE GENOMIC DNA]</scope>
    <source>
        <strain evidence="2">cv. Shandingzi</strain>
        <tissue evidence="1">Leaves</tissue>
    </source>
</reference>
<dbReference type="EMBL" id="VIEB01000349">
    <property type="protein sequence ID" value="TQD94188.1"/>
    <property type="molecule type" value="Genomic_DNA"/>
</dbReference>
<dbReference type="Proteomes" id="UP000315295">
    <property type="component" value="Unassembled WGS sequence"/>
</dbReference>
<name>A0A540M678_MALBA</name>
<sequence>MTATKSATIWVVGGKAGEGPDFILASEIELGVAVEDKIGEVKSMACIWKMMAQLTRSP</sequence>
<evidence type="ECO:0000313" key="1">
    <source>
        <dbReference type="EMBL" id="TQD94188.1"/>
    </source>
</evidence>
<proteinExistence type="predicted"/>
<dbReference type="AlphaFoldDB" id="A0A540M678"/>
<protein>
    <submittedName>
        <fullName evidence="1">Uncharacterized protein</fullName>
    </submittedName>
</protein>
<comment type="caution">
    <text evidence="1">The sequence shown here is derived from an EMBL/GenBank/DDBJ whole genome shotgun (WGS) entry which is preliminary data.</text>
</comment>
<gene>
    <name evidence="1" type="ORF">C1H46_020236</name>
</gene>